<dbReference type="AlphaFoldDB" id="A0AAV0VL10"/>
<feature type="region of interest" description="Disordered" evidence="1">
    <location>
        <begin position="21"/>
        <end position="55"/>
    </location>
</feature>
<proteinExistence type="predicted"/>
<evidence type="ECO:0000313" key="2">
    <source>
        <dbReference type="EMBL" id="CAI6343333.1"/>
    </source>
</evidence>
<name>A0AAV0VL10_9HEMI</name>
<dbReference type="EMBL" id="CARXXK010000001">
    <property type="protein sequence ID" value="CAI6343333.1"/>
    <property type="molecule type" value="Genomic_DNA"/>
</dbReference>
<sequence>MGDKPNNPISLKDRLIQSLKANHSKPNDTTSNPEPTANMVDNMTNEPSASSQYTDNAANNIALKAIDTNYSNY</sequence>
<evidence type="ECO:0000313" key="3">
    <source>
        <dbReference type="Proteomes" id="UP001160148"/>
    </source>
</evidence>
<gene>
    <name evidence="2" type="ORF">MEUPH1_LOCUS616</name>
</gene>
<reference evidence="2 3" key="1">
    <citation type="submission" date="2023-01" db="EMBL/GenBank/DDBJ databases">
        <authorList>
            <person name="Whitehead M."/>
        </authorList>
    </citation>
    <scope>NUCLEOTIDE SEQUENCE [LARGE SCALE GENOMIC DNA]</scope>
</reference>
<organism evidence="2 3">
    <name type="scientific">Macrosiphum euphorbiae</name>
    <name type="common">potato aphid</name>
    <dbReference type="NCBI Taxonomy" id="13131"/>
    <lineage>
        <taxon>Eukaryota</taxon>
        <taxon>Metazoa</taxon>
        <taxon>Ecdysozoa</taxon>
        <taxon>Arthropoda</taxon>
        <taxon>Hexapoda</taxon>
        <taxon>Insecta</taxon>
        <taxon>Pterygota</taxon>
        <taxon>Neoptera</taxon>
        <taxon>Paraneoptera</taxon>
        <taxon>Hemiptera</taxon>
        <taxon>Sternorrhyncha</taxon>
        <taxon>Aphidomorpha</taxon>
        <taxon>Aphidoidea</taxon>
        <taxon>Aphididae</taxon>
        <taxon>Macrosiphini</taxon>
        <taxon>Macrosiphum</taxon>
    </lineage>
</organism>
<protein>
    <submittedName>
        <fullName evidence="2">Uncharacterized protein</fullName>
    </submittedName>
</protein>
<feature type="compositionally biased region" description="Polar residues" evidence="1">
    <location>
        <begin position="27"/>
        <end position="55"/>
    </location>
</feature>
<evidence type="ECO:0000256" key="1">
    <source>
        <dbReference type="SAM" id="MobiDB-lite"/>
    </source>
</evidence>
<accession>A0AAV0VL10</accession>
<comment type="caution">
    <text evidence="2">The sequence shown here is derived from an EMBL/GenBank/DDBJ whole genome shotgun (WGS) entry which is preliminary data.</text>
</comment>
<dbReference type="Proteomes" id="UP001160148">
    <property type="component" value="Unassembled WGS sequence"/>
</dbReference>
<keyword evidence="3" id="KW-1185">Reference proteome</keyword>